<accession>A0A2M7D8I0</accession>
<dbReference type="EMBL" id="PEUA01000010">
    <property type="protein sequence ID" value="PIV43479.1"/>
    <property type="molecule type" value="Genomic_DNA"/>
</dbReference>
<dbReference type="Proteomes" id="UP000230304">
    <property type="component" value="Unassembled WGS sequence"/>
</dbReference>
<name>A0A2M7D8I0_9BACT</name>
<gene>
    <name evidence="1" type="ORF">COS26_00460</name>
</gene>
<proteinExistence type="predicted"/>
<reference evidence="2" key="1">
    <citation type="submission" date="2017-09" db="EMBL/GenBank/DDBJ databases">
        <title>Depth-based differentiation of microbial function through sediment-hosted aquifers and enrichment of novel symbionts in the deep terrestrial subsurface.</title>
        <authorList>
            <person name="Probst A.J."/>
            <person name="Ladd B."/>
            <person name="Jarett J.K."/>
            <person name="Geller-Mcgrath D.E."/>
            <person name="Sieber C.M.K."/>
            <person name="Emerson J.B."/>
            <person name="Anantharaman K."/>
            <person name="Thomas B.C."/>
            <person name="Malmstrom R."/>
            <person name="Stieglmeier M."/>
            <person name="Klingl A."/>
            <person name="Woyke T."/>
            <person name="Ryan C.M."/>
            <person name="Banfield J.F."/>
        </authorList>
    </citation>
    <scope>NUCLEOTIDE SEQUENCE [LARGE SCALE GENOMIC DNA]</scope>
</reference>
<evidence type="ECO:0000313" key="1">
    <source>
        <dbReference type="EMBL" id="PIV43479.1"/>
    </source>
</evidence>
<organism evidence="1 2">
    <name type="scientific">Candidatus Nealsonbacteria bacterium CG02_land_8_20_14_3_00_40_11</name>
    <dbReference type="NCBI Taxonomy" id="1974700"/>
    <lineage>
        <taxon>Bacteria</taxon>
        <taxon>Candidatus Nealsoniibacteriota</taxon>
    </lineage>
</organism>
<comment type="caution">
    <text evidence="1">The sequence shown here is derived from an EMBL/GenBank/DDBJ whole genome shotgun (WGS) entry which is preliminary data.</text>
</comment>
<evidence type="ECO:0008006" key="3">
    <source>
        <dbReference type="Google" id="ProtNLM"/>
    </source>
</evidence>
<dbReference type="AlphaFoldDB" id="A0A2M7D8I0"/>
<protein>
    <recommendedName>
        <fullName evidence="3">HhH-GPD domain-containing protein</fullName>
    </recommendedName>
</protein>
<sequence>MIQKLINFLNNCDLKKLNQGLDELDKKIEEIFLKSNASIDDETLSVIQNKSSYFFCWFCFLRANFLRGKDITSNRAFRQFLTNIKWRNYYFDNFPQGSEKLLPQFSNPKFQQAKGIEEVLQQLRRKYKSGYEFVKEIKEMANSYEIEDIHRLYLELISKFMSFNQIGSKIANAIIGETLWELTLLRRHKKKTFQNLLKEKWIRKLALASCFNVMIDTHVRNFFKEKLNIKDVQHSILIFLANCIKPELIEFLFDRNFKWIPEKKLILKKYQEYVGANVIEKLIWVAYFVIKNSRRSDNINNLQFFQIKGNPFL</sequence>
<evidence type="ECO:0000313" key="2">
    <source>
        <dbReference type="Proteomes" id="UP000230304"/>
    </source>
</evidence>